<evidence type="ECO:0000313" key="2">
    <source>
        <dbReference type="EMBL" id="QFV17092.1"/>
    </source>
</evidence>
<protein>
    <submittedName>
        <fullName evidence="2">Uncharacterized protein</fullName>
    </submittedName>
</protein>
<evidence type="ECO:0000313" key="3">
    <source>
        <dbReference type="EMBL" id="QFV17266.1"/>
    </source>
</evidence>
<accession>A0A5P9RV02</accession>
<reference evidence="3" key="2">
    <citation type="submission" date="2018-11" db="EMBL/GenBank/DDBJ databases">
        <title>Complete Plastid Genome of Cyanidioschyzon merolae Isolate 5578.</title>
        <authorList>
            <person name="Bi G."/>
        </authorList>
    </citation>
    <scope>NUCLEOTIDE SEQUENCE</scope>
</reference>
<geneLocation type="chloroplast" evidence="2"/>
<name>A0A5P9RV02_CYAME</name>
<keyword evidence="1" id="KW-0472">Membrane</keyword>
<keyword evidence="2" id="KW-0150">Chloroplast</keyword>
<evidence type="ECO:0000256" key="1">
    <source>
        <dbReference type="SAM" id="Phobius"/>
    </source>
</evidence>
<keyword evidence="1" id="KW-1133">Transmembrane helix</keyword>
<sequence length="47" mass="5523">MKFIISSLVGLITFLLTPKWSPFWWWTFLFTLTVGVVVVLYEMLQLG</sequence>
<gene>
    <name evidence="2" type="primary">ycf33</name>
</gene>
<keyword evidence="2" id="KW-0934">Plastid</keyword>
<dbReference type="EMBL" id="MK231134">
    <property type="protein sequence ID" value="QFV17092.1"/>
    <property type="molecule type" value="Genomic_DNA"/>
</dbReference>
<keyword evidence="1" id="KW-0812">Transmembrane</keyword>
<proteinExistence type="predicted"/>
<dbReference type="AlphaFoldDB" id="A0A5P9RV02"/>
<feature type="transmembrane region" description="Helical" evidence="1">
    <location>
        <begin position="23"/>
        <end position="44"/>
    </location>
</feature>
<organism evidence="2">
    <name type="scientific">Cyanidioschyzon merolae</name>
    <name type="common">Red alga</name>
    <dbReference type="NCBI Taxonomy" id="45157"/>
    <lineage>
        <taxon>Eukaryota</taxon>
        <taxon>Rhodophyta</taxon>
        <taxon>Bangiophyceae</taxon>
        <taxon>Cyanidiales</taxon>
        <taxon>Cyanidiaceae</taxon>
        <taxon>Cyanidioschyzon</taxon>
    </lineage>
</organism>
<reference evidence="2" key="1">
    <citation type="submission" date="2018-11" db="EMBL/GenBank/DDBJ databases">
        <title>Complete Plastid Genome of Cyanidioschyzon merolae Isolate 5508.</title>
        <authorList>
            <person name="Bi G."/>
        </authorList>
    </citation>
    <scope>NUCLEOTIDE SEQUENCE</scope>
    <source>
        <strain evidence="2">5508</strain>
    </source>
</reference>
<dbReference type="EMBL" id="MK231135">
    <property type="protein sequence ID" value="QFV17266.1"/>
    <property type="molecule type" value="Genomic_DNA"/>
</dbReference>